<feature type="region of interest" description="Disordered" evidence="5">
    <location>
        <begin position="43"/>
        <end position="71"/>
    </location>
</feature>
<dbReference type="Gene3D" id="3.20.20.80">
    <property type="entry name" value="Glycosidases"/>
    <property type="match status" value="1"/>
</dbReference>
<dbReference type="Pfam" id="PF00395">
    <property type="entry name" value="SLH"/>
    <property type="match status" value="3"/>
</dbReference>
<feature type="domain" description="SLH" evidence="8">
    <location>
        <begin position="1570"/>
        <end position="1633"/>
    </location>
</feature>
<dbReference type="SUPFAM" id="SSF55545">
    <property type="entry name" value="beta-N-acetylhexosaminidase-like domain"/>
    <property type="match status" value="1"/>
</dbReference>
<dbReference type="PANTHER" id="PTHR43678">
    <property type="entry name" value="PUTATIVE (AFU_ORTHOLOGUE AFUA_2G00640)-RELATED"/>
    <property type="match status" value="1"/>
</dbReference>
<reference evidence="9 10" key="1">
    <citation type="submission" date="2011-06" db="EMBL/GenBank/DDBJ databases">
        <title>The Genome Sequence of Collinsella tanakaei YIT 12063.</title>
        <authorList>
            <consortium name="The Broad Institute Genome Sequencing Platform"/>
            <person name="Earl A."/>
            <person name="Ward D."/>
            <person name="Feldgarden M."/>
            <person name="Gevers D."/>
            <person name="Morotomi M."/>
            <person name="Young S.K."/>
            <person name="Zeng Q."/>
            <person name="Gargeya S."/>
            <person name="Fitzgerald M."/>
            <person name="Haas B."/>
            <person name="Abouelleil A."/>
            <person name="Alvarado L."/>
            <person name="Arachchi H.M."/>
            <person name="Berlin A."/>
            <person name="Brown A."/>
            <person name="Chapman S.B."/>
            <person name="Chen Z."/>
            <person name="Dunbar C."/>
            <person name="Freedman E."/>
            <person name="Gearin G."/>
            <person name="Gellesch M."/>
            <person name="Goldberg J."/>
            <person name="Griggs A."/>
            <person name="Gujja S."/>
            <person name="Heiman D."/>
            <person name="Howarth C."/>
            <person name="Larson L."/>
            <person name="Lui A."/>
            <person name="MacDonald P.J.P."/>
            <person name="Mehta T."/>
            <person name="Montmayeur A."/>
            <person name="Murphy C."/>
            <person name="Neiman D."/>
            <person name="Pearson M."/>
            <person name="Priest M."/>
            <person name="Roberts A."/>
            <person name="Saif S."/>
            <person name="Shea T."/>
            <person name="Shenoy N."/>
            <person name="Sisk P."/>
            <person name="Stolte C."/>
            <person name="Sykes S."/>
            <person name="Wortman J."/>
            <person name="Nusbaum C."/>
            <person name="Birren B."/>
        </authorList>
    </citation>
    <scope>NUCLEOTIDE SEQUENCE [LARGE SCALE GENOMIC DNA]</scope>
    <source>
        <strain evidence="9 10">YIT 12063</strain>
    </source>
</reference>
<evidence type="ECO:0000256" key="6">
    <source>
        <dbReference type="SAM" id="SignalP"/>
    </source>
</evidence>
<keyword evidence="2" id="KW-0378">Hydrolase</keyword>
<dbReference type="InterPro" id="IPR015883">
    <property type="entry name" value="Glyco_hydro_20_cat"/>
</dbReference>
<dbReference type="PANTHER" id="PTHR43678:SF1">
    <property type="entry name" value="BETA-N-ACETYLHEXOSAMINIDASE"/>
    <property type="match status" value="1"/>
</dbReference>
<dbReference type="GO" id="GO:0005975">
    <property type="term" value="P:carbohydrate metabolic process"/>
    <property type="evidence" value="ECO:0007669"/>
    <property type="project" value="InterPro"/>
</dbReference>
<dbReference type="Gene3D" id="1.20.1270.90">
    <property type="entry name" value="AF1782-like"/>
    <property type="match status" value="1"/>
</dbReference>
<dbReference type="PROSITE" id="PS50022">
    <property type="entry name" value="FA58C_3"/>
    <property type="match status" value="3"/>
</dbReference>
<dbReference type="Pfam" id="PF00728">
    <property type="entry name" value="Glyco_hydro_20"/>
    <property type="match status" value="1"/>
</dbReference>
<dbReference type="InterPro" id="IPR008979">
    <property type="entry name" value="Galactose-bd-like_sf"/>
</dbReference>
<dbReference type="RefSeq" id="WP_009141581.1">
    <property type="nucleotide sequence ID" value="NZ_JH126470.1"/>
</dbReference>
<dbReference type="InterPro" id="IPR029018">
    <property type="entry name" value="Hex-like_dom2"/>
</dbReference>
<dbReference type="Gene3D" id="2.60.120.260">
    <property type="entry name" value="Galactose-binding domain-like"/>
    <property type="match status" value="3"/>
</dbReference>
<feature type="domain" description="F5/8 type C" evidence="7">
    <location>
        <begin position="26"/>
        <end position="170"/>
    </location>
</feature>
<dbReference type="SUPFAM" id="SSF49899">
    <property type="entry name" value="Concanavalin A-like lectins/glucanases"/>
    <property type="match status" value="1"/>
</dbReference>
<gene>
    <name evidence="9" type="ORF">HMPREF9452_01547</name>
</gene>
<dbReference type="InterPro" id="IPR052764">
    <property type="entry name" value="GH20_Enzymes"/>
</dbReference>
<dbReference type="EMBL" id="ADLS01000019">
    <property type="protein sequence ID" value="EGX70100.1"/>
    <property type="molecule type" value="Genomic_DNA"/>
</dbReference>
<dbReference type="PROSITE" id="PS51272">
    <property type="entry name" value="SLH"/>
    <property type="match status" value="3"/>
</dbReference>
<feature type="compositionally biased region" description="Pro residues" evidence="5">
    <location>
        <begin position="1467"/>
        <end position="1483"/>
    </location>
</feature>
<dbReference type="InterPro" id="IPR001119">
    <property type="entry name" value="SLH_dom"/>
</dbReference>
<dbReference type="InterPro" id="IPR017853">
    <property type="entry name" value="GH"/>
</dbReference>
<evidence type="ECO:0000313" key="9">
    <source>
        <dbReference type="EMBL" id="EGX70100.1"/>
    </source>
</evidence>
<keyword evidence="6" id="KW-0732">Signal</keyword>
<dbReference type="PATRIC" id="fig|742742.3.peg.1528"/>
<evidence type="ECO:0000259" key="7">
    <source>
        <dbReference type="PROSITE" id="PS50022"/>
    </source>
</evidence>
<dbReference type="eggNOG" id="COG3250">
    <property type="taxonomic scope" value="Bacteria"/>
</dbReference>
<name>G1WJN4_9ACTN</name>
<evidence type="ECO:0000256" key="4">
    <source>
        <dbReference type="PIRSR" id="PIRSR625705-1"/>
    </source>
</evidence>
<feature type="chain" id="PRO_5003426510" evidence="6">
    <location>
        <begin position="33"/>
        <end position="1761"/>
    </location>
</feature>
<dbReference type="Pfam" id="PF00754">
    <property type="entry name" value="F5_F8_type_C"/>
    <property type="match status" value="2"/>
</dbReference>
<feature type="active site" description="Proton donor" evidence="4">
    <location>
        <position position="739"/>
    </location>
</feature>
<dbReference type="InterPro" id="IPR000421">
    <property type="entry name" value="FA58C"/>
</dbReference>
<dbReference type="eggNOG" id="COG3525">
    <property type="taxonomic scope" value="Bacteria"/>
</dbReference>
<dbReference type="HOGENOM" id="CLU_002275_1_0_11"/>
<dbReference type="Pfam" id="PF22633">
    <property type="entry name" value="F5_F8_type_C_2"/>
    <property type="match status" value="1"/>
</dbReference>
<dbReference type="GeneID" id="62759246"/>
<dbReference type="GO" id="GO:0004563">
    <property type="term" value="F:beta-N-acetylhexosaminidase activity"/>
    <property type="evidence" value="ECO:0007669"/>
    <property type="project" value="InterPro"/>
</dbReference>
<dbReference type="Proteomes" id="UP000004830">
    <property type="component" value="Unassembled WGS sequence"/>
</dbReference>
<evidence type="ECO:0000313" key="10">
    <source>
        <dbReference type="Proteomes" id="UP000004830"/>
    </source>
</evidence>
<dbReference type="Gene3D" id="3.30.379.10">
    <property type="entry name" value="Chitobiase/beta-hexosaminidase domain 2-like"/>
    <property type="match status" value="1"/>
</dbReference>
<dbReference type="STRING" id="742742.HMPREF9452_01547"/>
<dbReference type="InterPro" id="IPR013320">
    <property type="entry name" value="ConA-like_dom_sf"/>
</dbReference>
<dbReference type="OrthoDB" id="9763537at2"/>
<protein>
    <submittedName>
        <fullName evidence="9">Uncharacterized protein</fullName>
    </submittedName>
</protein>
<dbReference type="eggNOG" id="COG5492">
    <property type="taxonomic scope" value="Bacteria"/>
</dbReference>
<feature type="domain" description="F5/8 type C" evidence="7">
    <location>
        <begin position="176"/>
        <end position="338"/>
    </location>
</feature>
<evidence type="ECO:0000256" key="2">
    <source>
        <dbReference type="ARBA" id="ARBA00022801"/>
    </source>
</evidence>
<dbReference type="Pfam" id="PF02838">
    <property type="entry name" value="Glyco_hydro_20b"/>
    <property type="match status" value="1"/>
</dbReference>
<evidence type="ECO:0000259" key="8">
    <source>
        <dbReference type="PROSITE" id="PS51272"/>
    </source>
</evidence>
<evidence type="ECO:0000256" key="3">
    <source>
        <dbReference type="ARBA" id="ARBA00023295"/>
    </source>
</evidence>
<feature type="region of interest" description="Disordered" evidence="5">
    <location>
        <begin position="1464"/>
        <end position="1514"/>
    </location>
</feature>
<feature type="domain" description="F5/8 type C" evidence="7">
    <location>
        <begin position="1245"/>
        <end position="1390"/>
    </location>
</feature>
<evidence type="ECO:0000256" key="5">
    <source>
        <dbReference type="SAM" id="MobiDB-lite"/>
    </source>
</evidence>
<organism evidence="9 10">
    <name type="scientific">Collinsella tanakaei YIT 12063</name>
    <dbReference type="NCBI Taxonomy" id="742742"/>
    <lineage>
        <taxon>Bacteria</taxon>
        <taxon>Bacillati</taxon>
        <taxon>Actinomycetota</taxon>
        <taxon>Coriobacteriia</taxon>
        <taxon>Coriobacteriales</taxon>
        <taxon>Coriobacteriaceae</taxon>
        <taxon>Collinsella</taxon>
    </lineage>
</organism>
<accession>G1WJN4</accession>
<dbReference type="Gene3D" id="2.60.120.200">
    <property type="match status" value="1"/>
</dbReference>
<comment type="similarity">
    <text evidence="1">Belongs to the glycosyl hydrolase 20 family.</text>
</comment>
<comment type="caution">
    <text evidence="9">The sequence shown here is derived from an EMBL/GenBank/DDBJ whole genome shotgun (WGS) entry which is preliminary data.</text>
</comment>
<evidence type="ECO:0000256" key="1">
    <source>
        <dbReference type="ARBA" id="ARBA00006285"/>
    </source>
</evidence>
<dbReference type="SUPFAM" id="SSF49785">
    <property type="entry name" value="Galactose-binding domain-like"/>
    <property type="match status" value="3"/>
</dbReference>
<dbReference type="SUPFAM" id="SSF51445">
    <property type="entry name" value="(Trans)glycosidases"/>
    <property type="match status" value="1"/>
</dbReference>
<feature type="domain" description="SLH" evidence="8">
    <location>
        <begin position="1634"/>
        <end position="1698"/>
    </location>
</feature>
<dbReference type="PRINTS" id="PR00738">
    <property type="entry name" value="GLHYDRLASE20"/>
</dbReference>
<feature type="domain" description="SLH" evidence="8">
    <location>
        <begin position="1701"/>
        <end position="1761"/>
    </location>
</feature>
<dbReference type="CDD" id="cd06564">
    <property type="entry name" value="GH20_DspB_LnbB-like"/>
    <property type="match status" value="1"/>
</dbReference>
<feature type="signal peptide" evidence="6">
    <location>
        <begin position="1"/>
        <end position="32"/>
    </location>
</feature>
<keyword evidence="10" id="KW-1185">Reference proteome</keyword>
<dbReference type="InterPro" id="IPR025705">
    <property type="entry name" value="Beta_hexosaminidase_sua/sub"/>
</dbReference>
<dbReference type="eggNOG" id="COG1472">
    <property type="taxonomic scope" value="Bacteria"/>
</dbReference>
<keyword evidence="3" id="KW-0326">Glycosidase</keyword>
<dbReference type="InterPro" id="IPR015882">
    <property type="entry name" value="HEX_bac_N"/>
</dbReference>
<sequence length="1761" mass="191081">MNHRYVKGSAVAIGACTWALAASLTAPAVVFAAPTNLAQGKPVTVSRDASGKNTTTKLTDDDKTKGSRWSAEQNVPQWAILDLEESKTFDTFEITWESATEHAVDFQIFVSDSSKEDGWGEAKRAVTGNKDAVSTIKLEKPVTGRYVKLLVTKVSKYPNVSACDFTIMNSADDDGSQQTQDPAANVALKMTGVSDSEEADTLGPNNLFDGKVDKRESRWSSASASESACPTTPHWVYVDLGQTRDVKTIRLFWEQRKAKGYKIQLAQDGADLNQESSWVDAYTNNDHPAAKMETITLGDTAKQARYVRLYINGSTYSDPDGGTAWGTVSLYEMEVYGGEPATSMGDMLSGITVNAEIDPAKNFTDQITLPKHEGYQITYNGTDYEQVIDADGTIYQPIVDTKVKASFKVVDEKTKAYSFREVEVTVPGSMKGSEQGEAAPVILPELREWKGGTGRFTAFARVTYKDASLKEMAEQFASDYQALTGRGIEVAKADAAQAGDVFFTLGADKKRGLKEEGYLIEATADKITVSAEAVAGANWGSKTILQSVKQTGDFPCGTARDYPLHKVRGFILDVGRKTFTIEWLRQLTDQMSWYKMNDLQIHLNDNLIPLEQLKDPMQAYSAFRLESDVKAGEGKNQADLTAKDVWYTKKDFKAYIEHSRALGVNIIPEIDTPAHSLALTKVRPDLRHGTAGRATDHLDLKNQYDESLSFVQGIFDEYVQGGDAAVFADADVIHIGADEYNADGNAYRRFVNDMFTYAEDNGKTARVWGSLSEIKGDVAVKGVSDTGKRRQMNLWNPGWADMKSMYDLGFELIDCQDGAFYIVPNAGYYYDYLNQNSCYNDKVNEISGFEIPAGDPQISGGAFAVWNDMCDFQENGMSEYDIYRRIDGALGLFAANTWGKTGAVDLAAAQERVKQLGDAPSTNFGYEQKASQQGSIAHLTMDSLDDASGQKHALGKMENAELESVDGRQALHLNGGKSFAKLDGIETAGLGNSLRVKVKRTDNSKDAQVLFESPYGKIMAVQEKTGKVGITRENRAYSFNYALPANQWVELEFKNEFEKTHLYVDGKLVDTIGTNARAQIKATCMLPVGTVGSESGNAFAGYVDDIRLGTAKDFNSTMPLDHAVVKANLLASKNPAIKGDAELQGMLSQAAEVFRQYDPSADAIADLAAKIEAKLDAAGYKKADYGRIDAYLAIIPADLSEYEDAGARAVTIARDSIVRNMSASQQDVVDNYEKSLVSALDELKLKPVADLSVVDPALLKATADCENGDGKAASALDGNTGSIWHSRYSPDKCTGQHHITLSSEQPLGVDGIVYTPRQTGTNGELKKYEVHVSADGKTFKKVADGTIKNLTRDPYLISFERQDNVRAVKLVYIEGEGGFASAAELRLHDANAVADTAALKAQIAAAEAVKQGEGAAAFSSQTYDALTSKIAEAKALAQGSPTINDANAMRLSLMEAILNLRLEGAPAPTPDPEPQPPVTPQPPAKDDIEIPAHPGGKVEVSPKNPDAGDKVTVYPKPQAGKEVRSISVTDKDGNKVEVRKNEKGEFEFTMPQGDVEVNVVFGCDGGDLCETHKFADIDASQWYHDPIDWALEKGYLRGYEGTNLMGPSDTTSRAQFVAMLARAAGADNGKLDGKGGTFGDVDADDWFAGVVAWGAENGIVSGYDGTNDFGPDHAVTREQVAVFLMRFAQKNGVDTSGRGDLSKFPDAGKVSDFAGNAMKWAVEEGFIKGLDSGELKPGDVASRAEVATILMRYFEAQEQAQ</sequence>
<proteinExistence type="inferred from homology"/>